<dbReference type="AlphaFoldDB" id="A0A8J8P4T5"/>
<accession>A0A8J8P4T5</accession>
<reference evidence="1" key="1">
    <citation type="submission" date="2019-06" db="EMBL/GenBank/DDBJ databases">
        <authorList>
            <person name="Zheng W."/>
        </authorList>
    </citation>
    <scope>NUCLEOTIDE SEQUENCE</scope>
    <source>
        <strain evidence="1">QDHG01</strain>
    </source>
</reference>
<gene>
    <name evidence="1" type="ORF">FGO68_gene11392</name>
</gene>
<sequence length="265" mass="30478">MQLSQLEYSKSCSEQIIFASCKFTGNIQEFLPVYYPNLKKLFFINCCIIDTCQFQLFKNLEELEIENVFIAKQVVNEAGEENCEKLSTQITIKSLSNIVYGEILNQLPIPPSNLKVLCAFVNFAQEFKNQIYQTDIRFMINISSIGSIPKCTLIDNESVLCFEWIYQFLFAVSQNEYTKSYPPIELKISKFKDATNLTIIELKEIAETNKLQITRTLIIGESQQILLVKLSNIKAREIVIYINQSKRTQINGFDDKSINKCPGQL</sequence>
<protein>
    <submittedName>
        <fullName evidence="1">Uncharacterized protein</fullName>
    </submittedName>
</protein>
<proteinExistence type="predicted"/>
<organism evidence="1 2">
    <name type="scientific">Halteria grandinella</name>
    <dbReference type="NCBI Taxonomy" id="5974"/>
    <lineage>
        <taxon>Eukaryota</taxon>
        <taxon>Sar</taxon>
        <taxon>Alveolata</taxon>
        <taxon>Ciliophora</taxon>
        <taxon>Intramacronucleata</taxon>
        <taxon>Spirotrichea</taxon>
        <taxon>Stichotrichia</taxon>
        <taxon>Sporadotrichida</taxon>
        <taxon>Halteriidae</taxon>
        <taxon>Halteria</taxon>
    </lineage>
</organism>
<comment type="caution">
    <text evidence="1">The sequence shown here is derived from an EMBL/GenBank/DDBJ whole genome shotgun (WGS) entry which is preliminary data.</text>
</comment>
<evidence type="ECO:0000313" key="2">
    <source>
        <dbReference type="Proteomes" id="UP000785679"/>
    </source>
</evidence>
<dbReference type="Proteomes" id="UP000785679">
    <property type="component" value="Unassembled WGS sequence"/>
</dbReference>
<name>A0A8J8P4T5_HALGN</name>
<dbReference type="EMBL" id="RRYP01001354">
    <property type="protein sequence ID" value="TNV86055.1"/>
    <property type="molecule type" value="Genomic_DNA"/>
</dbReference>
<evidence type="ECO:0000313" key="1">
    <source>
        <dbReference type="EMBL" id="TNV86055.1"/>
    </source>
</evidence>
<keyword evidence="2" id="KW-1185">Reference proteome</keyword>